<accession>A0AAD5SPG7</accession>
<dbReference type="AlphaFoldDB" id="A0AAD5SPG7"/>
<dbReference type="GO" id="GO:0016651">
    <property type="term" value="F:oxidoreductase activity, acting on NAD(P)H"/>
    <property type="evidence" value="ECO:0007669"/>
    <property type="project" value="InterPro"/>
</dbReference>
<dbReference type="Proteomes" id="UP001212841">
    <property type="component" value="Unassembled WGS sequence"/>
</dbReference>
<dbReference type="SUPFAM" id="SSF51735">
    <property type="entry name" value="NAD(P)-binding Rossmann-fold domains"/>
    <property type="match status" value="1"/>
</dbReference>
<evidence type="ECO:0000313" key="2">
    <source>
        <dbReference type="EMBL" id="KAJ3055602.1"/>
    </source>
</evidence>
<dbReference type="InterPro" id="IPR020843">
    <property type="entry name" value="ER"/>
</dbReference>
<dbReference type="Pfam" id="PF08240">
    <property type="entry name" value="ADH_N"/>
    <property type="match status" value="1"/>
</dbReference>
<dbReference type="PANTHER" id="PTHR45348:SF2">
    <property type="entry name" value="ZINC-TYPE ALCOHOL DEHYDROGENASE-LIKE PROTEIN C2E1P3.01"/>
    <property type="match status" value="1"/>
</dbReference>
<dbReference type="SMART" id="SM00829">
    <property type="entry name" value="PKS_ER"/>
    <property type="match status" value="1"/>
</dbReference>
<dbReference type="InterPro" id="IPR013149">
    <property type="entry name" value="ADH-like_C"/>
</dbReference>
<dbReference type="PANTHER" id="PTHR45348">
    <property type="entry name" value="HYPOTHETICAL OXIDOREDUCTASE (EUROFUNG)"/>
    <property type="match status" value="1"/>
</dbReference>
<dbReference type="InterPro" id="IPR036291">
    <property type="entry name" value="NAD(P)-bd_dom_sf"/>
</dbReference>
<feature type="domain" description="Enoyl reductase (ER)" evidence="1">
    <location>
        <begin position="11"/>
        <end position="328"/>
    </location>
</feature>
<reference evidence="2" key="1">
    <citation type="submission" date="2020-05" db="EMBL/GenBank/DDBJ databases">
        <title>Phylogenomic resolution of chytrid fungi.</title>
        <authorList>
            <person name="Stajich J.E."/>
            <person name="Amses K."/>
            <person name="Simmons R."/>
            <person name="Seto K."/>
            <person name="Myers J."/>
            <person name="Bonds A."/>
            <person name="Quandt C.A."/>
            <person name="Barry K."/>
            <person name="Liu P."/>
            <person name="Grigoriev I."/>
            <person name="Longcore J.E."/>
            <person name="James T.Y."/>
        </authorList>
    </citation>
    <scope>NUCLEOTIDE SEQUENCE</scope>
    <source>
        <strain evidence="2">JEL0318</strain>
    </source>
</reference>
<dbReference type="CDD" id="cd08249">
    <property type="entry name" value="enoyl_reductase_like"/>
    <property type="match status" value="1"/>
</dbReference>
<evidence type="ECO:0000313" key="3">
    <source>
        <dbReference type="Proteomes" id="UP001212841"/>
    </source>
</evidence>
<name>A0AAD5SPG7_9FUNG</name>
<dbReference type="InterPro" id="IPR047122">
    <property type="entry name" value="Trans-enoyl_RdTase-like"/>
</dbReference>
<dbReference type="EMBL" id="JADGJD010000071">
    <property type="protein sequence ID" value="KAJ3055602.1"/>
    <property type="molecule type" value="Genomic_DNA"/>
</dbReference>
<dbReference type="Gene3D" id="3.40.50.720">
    <property type="entry name" value="NAD(P)-binding Rossmann-like Domain"/>
    <property type="match status" value="1"/>
</dbReference>
<dbReference type="InterPro" id="IPR011032">
    <property type="entry name" value="GroES-like_sf"/>
</dbReference>
<dbReference type="InterPro" id="IPR013154">
    <property type="entry name" value="ADH-like_N"/>
</dbReference>
<comment type="caution">
    <text evidence="2">The sequence shown here is derived from an EMBL/GenBank/DDBJ whole genome shotgun (WGS) entry which is preliminary data.</text>
</comment>
<sequence length="331" mass="35366">MVKALLIKQLGPIAENTYVADFPTPSPGEGEVIVKVHAAAINPADWKLAESTASTFHKSFPAPFGFDISGTITEVGPGISGFAVGDEVFGVGQYAFAEFVKAKATRLNKKPSNLSHPQSSTLWVGLATSIAALYSPLGHSFPPPSSNQSFFRPEWLLITGGATSVGLYCIQLAAASGYSVITTASPQHTSLLQQLGALHVIDYHQPRDEVIRQIKEASHNRLSYVIDIVGDTETAVGALSDKPNATLVSITGRSEKVREGVNVKDIQTLNPQIEGFIKELIDGEVVEYLEQGRIQPNNVQIVEGGLEGVKEALRLSKEGNVNASKLVVPLV</sequence>
<evidence type="ECO:0000259" key="1">
    <source>
        <dbReference type="SMART" id="SM00829"/>
    </source>
</evidence>
<dbReference type="SUPFAM" id="SSF50129">
    <property type="entry name" value="GroES-like"/>
    <property type="match status" value="1"/>
</dbReference>
<dbReference type="Pfam" id="PF00107">
    <property type="entry name" value="ADH_zinc_N"/>
    <property type="match status" value="1"/>
</dbReference>
<proteinExistence type="predicted"/>
<gene>
    <name evidence="2" type="ORF">HK097_010026</name>
</gene>
<dbReference type="Gene3D" id="3.90.180.10">
    <property type="entry name" value="Medium-chain alcohol dehydrogenases, catalytic domain"/>
    <property type="match status" value="1"/>
</dbReference>
<keyword evidence="3" id="KW-1185">Reference proteome</keyword>
<protein>
    <recommendedName>
        <fullName evidence="1">Enoyl reductase (ER) domain-containing protein</fullName>
    </recommendedName>
</protein>
<organism evidence="2 3">
    <name type="scientific">Rhizophlyctis rosea</name>
    <dbReference type="NCBI Taxonomy" id="64517"/>
    <lineage>
        <taxon>Eukaryota</taxon>
        <taxon>Fungi</taxon>
        <taxon>Fungi incertae sedis</taxon>
        <taxon>Chytridiomycota</taxon>
        <taxon>Chytridiomycota incertae sedis</taxon>
        <taxon>Chytridiomycetes</taxon>
        <taxon>Rhizophlyctidales</taxon>
        <taxon>Rhizophlyctidaceae</taxon>
        <taxon>Rhizophlyctis</taxon>
    </lineage>
</organism>